<reference evidence="2 3" key="1">
    <citation type="submission" date="2019-12" db="EMBL/GenBank/DDBJ databases">
        <title>Genome sequenceing of Clostridium bovifaecis.</title>
        <authorList>
            <person name="Yao Y."/>
        </authorList>
    </citation>
    <scope>NUCLEOTIDE SEQUENCE [LARGE SCALE GENOMIC DNA]</scope>
    <source>
        <strain evidence="2 3">BXX</strain>
    </source>
</reference>
<proteinExistence type="predicted"/>
<evidence type="ECO:0000256" key="1">
    <source>
        <dbReference type="SAM" id="SignalP"/>
    </source>
</evidence>
<dbReference type="Proteomes" id="UP000422764">
    <property type="component" value="Chromosome"/>
</dbReference>
<sequence>MNNKYLSLIVALCTLISSSIMIGFDVKQNNAKDSKIAESNFNRNEEKAAVTKKSISKSNKKDVHIKEKEAVENKEGYDFDIDKKSKYEILMNEYMNSSLDTYENYLYKEENEDAPVFKVSTDVMREEVTLRDKQKLFIIATKLSPYDFAKIREYLYWKDEEEAARRIIALIKEKLDYKDYEKVKSILGRYIYM</sequence>
<keyword evidence="1" id="KW-0732">Signal</keyword>
<feature type="signal peptide" evidence="1">
    <location>
        <begin position="1"/>
        <end position="23"/>
    </location>
</feature>
<organism evidence="2 3">
    <name type="scientific">Clostridium bovifaecis</name>
    <dbReference type="NCBI Taxonomy" id="2184719"/>
    <lineage>
        <taxon>Bacteria</taxon>
        <taxon>Bacillati</taxon>
        <taxon>Bacillota</taxon>
        <taxon>Clostridia</taxon>
        <taxon>Eubacteriales</taxon>
        <taxon>Clostridiaceae</taxon>
        <taxon>Clostridium</taxon>
    </lineage>
</organism>
<feature type="chain" id="PRO_5038690976" evidence="1">
    <location>
        <begin position="24"/>
        <end position="193"/>
    </location>
</feature>
<evidence type="ECO:0000313" key="2">
    <source>
        <dbReference type="EMBL" id="QGU94151.1"/>
    </source>
</evidence>
<name>A0A6I6EVH2_9CLOT</name>
<protein>
    <submittedName>
        <fullName evidence="2">Uncharacterized protein</fullName>
    </submittedName>
</protein>
<dbReference type="AlphaFoldDB" id="A0A6I6EVH2"/>
<gene>
    <name evidence="2" type="ORF">GOM49_02465</name>
</gene>
<accession>A0A6I6EVH2</accession>
<evidence type="ECO:0000313" key="3">
    <source>
        <dbReference type="Proteomes" id="UP000422764"/>
    </source>
</evidence>
<dbReference type="EMBL" id="CP046522">
    <property type="protein sequence ID" value="QGU94151.1"/>
    <property type="molecule type" value="Genomic_DNA"/>
</dbReference>
<keyword evidence="3" id="KW-1185">Reference proteome</keyword>